<evidence type="ECO:0000313" key="2">
    <source>
        <dbReference type="EMBL" id="MBN8227538.1"/>
    </source>
</evidence>
<name>A0ABS3D795_9BACT</name>
<dbReference type="EMBL" id="JAFIMU010000004">
    <property type="protein sequence ID" value="MBN8227538.1"/>
    <property type="molecule type" value="Genomic_DNA"/>
</dbReference>
<feature type="region of interest" description="Disordered" evidence="1">
    <location>
        <begin position="21"/>
        <end position="147"/>
    </location>
</feature>
<evidence type="ECO:0000256" key="1">
    <source>
        <dbReference type="SAM" id="MobiDB-lite"/>
    </source>
</evidence>
<proteinExistence type="predicted"/>
<keyword evidence="3" id="KW-1185">Reference proteome</keyword>
<comment type="caution">
    <text evidence="2">The sequence shown here is derived from an EMBL/GenBank/DDBJ whole genome shotgun (WGS) entry which is preliminary data.</text>
</comment>
<protein>
    <submittedName>
        <fullName evidence="2">Invertase recombinase-like protein</fullName>
    </submittedName>
</protein>
<evidence type="ECO:0000313" key="3">
    <source>
        <dbReference type="Proteomes" id="UP000664052"/>
    </source>
</evidence>
<dbReference type="Gene3D" id="2.60.120.260">
    <property type="entry name" value="Galactose-binding domain-like"/>
    <property type="match status" value="2"/>
</dbReference>
<dbReference type="PROSITE" id="PS51257">
    <property type="entry name" value="PROKAR_LIPOPROTEIN"/>
    <property type="match status" value="1"/>
</dbReference>
<reference evidence="2 3" key="1">
    <citation type="submission" date="2021-02" db="EMBL/GenBank/DDBJ databases">
        <title>De Novo genome assembly of isolated myxobacteria.</title>
        <authorList>
            <person name="Stevens D.C."/>
        </authorList>
    </citation>
    <scope>NUCLEOTIDE SEQUENCE [LARGE SCALE GENOMIC DNA]</scope>
    <source>
        <strain evidence="2 3">ATCC 29039</strain>
    </source>
</reference>
<sequence length="565" mass="60395">MTLFRVCLTSLLVLAVACGDSNSPEAPDAGQSRPDAGVETPDSGNPEPDAGAGEPDAGFEVPDSGTEVPDSGTQTPDSGTVTPDAGTEPTDAGTEPTDAGSGTPDAGSETPDSGTPDAGGPTEVNVIDNGGFEEWPGATPALWSGSTTNIEDPVQKVTTQAFEGVNAARLINATGTHKRFSTVAKSMPAGRYSCTYQARGRGEVRNAFYNGTTYSTYSAYTTVDTQTWKQVAYSFNLANAVFDTFELIFSVQNTTGEHLLIDNVRCVRAPEPCDQVSCEVWARCDNATATCQPLSGRCDDAADCNEWQACDATHTCVTAEDRCVRHADCAGTPETPVCDTATHLCIEGDPCAGVTCSNPATTCNPTTGVCELAEGACFTTYDCRGALPACDPATKRCVAADHSSNIIRNGGFENWSTRPIPYYGNNFVPDYWYGLDNGISDPGTEIKPSRLARYTNAVHGGSAALQFVVPIQVAERFSLEKFTVPAGNYSCSYRVRGHGTIRHRLYSSAGWSPQTDFIAVDSDEWQPVFFRFTGNVRDWRLLFYPSRSVADRDHLQVDDVVCTKD</sequence>
<organism evidence="2 3">
    <name type="scientific">Corallococcus macrosporus</name>
    <dbReference type="NCBI Taxonomy" id="35"/>
    <lineage>
        <taxon>Bacteria</taxon>
        <taxon>Pseudomonadati</taxon>
        <taxon>Myxococcota</taxon>
        <taxon>Myxococcia</taxon>
        <taxon>Myxococcales</taxon>
        <taxon>Cystobacterineae</taxon>
        <taxon>Myxococcaceae</taxon>
        <taxon>Corallococcus</taxon>
    </lineage>
</organism>
<gene>
    <name evidence="2" type="ORF">JYK02_08465</name>
</gene>
<dbReference type="RefSeq" id="WP_207050382.1">
    <property type="nucleotide sequence ID" value="NZ_JAFIMU010000004.1"/>
</dbReference>
<feature type="compositionally biased region" description="Polar residues" evidence="1">
    <location>
        <begin position="71"/>
        <end position="81"/>
    </location>
</feature>
<dbReference type="Proteomes" id="UP000664052">
    <property type="component" value="Unassembled WGS sequence"/>
</dbReference>
<accession>A0ABS3D795</accession>